<name>A0A510JKJ3_9FUSO</name>
<accession>A0A510JKJ3</accession>
<dbReference type="KEGG" id="lhf:JCM16775_1495"/>
<protein>
    <submittedName>
        <fullName evidence="1">Uncharacterized protein</fullName>
    </submittedName>
</protein>
<evidence type="ECO:0000313" key="1">
    <source>
        <dbReference type="EMBL" id="BBM38785.1"/>
    </source>
</evidence>
<evidence type="ECO:0000313" key="2">
    <source>
        <dbReference type="Proteomes" id="UP000321892"/>
    </source>
</evidence>
<sequence length="242" mass="29418">MIKKFLFILILVSGIVYSEEYFRDLKYFEYPYTDPPISISERNYIIKHKNENKLVFYFRLKGLYNGITHSYNKDEILKYMTLENLENYYSKFNPKDKSYYGQFLYGKWIITNNNDNNVELYIVTVDENGNIHKNKYNKSPNLGQVYHMNWYINDIDKNNAQGYYSVPDYGEMMTIMTPNKIIFKNPDFFAPEENRLYEELISLFYNELPESFFKQRKENRAYEIRRMMSKYNLNLKDIENVY</sequence>
<proteinExistence type="predicted"/>
<dbReference type="AlphaFoldDB" id="A0A510JKJ3"/>
<dbReference type="Proteomes" id="UP000321892">
    <property type="component" value="Chromosome"/>
</dbReference>
<organism evidence="1 2">
    <name type="scientific">Leptotrichia hofstadii</name>
    <dbReference type="NCBI Taxonomy" id="157688"/>
    <lineage>
        <taxon>Bacteria</taxon>
        <taxon>Fusobacteriati</taxon>
        <taxon>Fusobacteriota</taxon>
        <taxon>Fusobacteriia</taxon>
        <taxon>Fusobacteriales</taxon>
        <taxon>Leptotrichiaceae</taxon>
        <taxon>Leptotrichia</taxon>
    </lineage>
</organism>
<dbReference type="RefSeq" id="WP_026746142.1">
    <property type="nucleotide sequence ID" value="NZ_AP019823.1"/>
</dbReference>
<dbReference type="EMBL" id="AP019823">
    <property type="protein sequence ID" value="BBM38785.1"/>
    <property type="molecule type" value="Genomic_DNA"/>
</dbReference>
<reference evidence="1 2" key="1">
    <citation type="submission" date="2019-07" db="EMBL/GenBank/DDBJ databases">
        <title>Complete Genome Sequence of Leptotrichia hofstadii Strain JCM16775.</title>
        <authorList>
            <person name="Watanabe S."/>
            <person name="Cui L."/>
        </authorList>
    </citation>
    <scope>NUCLEOTIDE SEQUENCE [LARGE SCALE GENOMIC DNA]</scope>
    <source>
        <strain evidence="1 2">JCM16775</strain>
    </source>
</reference>
<keyword evidence="2" id="KW-1185">Reference proteome</keyword>
<gene>
    <name evidence="1" type="ORF">JCM16775_1495</name>
</gene>